<evidence type="ECO:0000313" key="1">
    <source>
        <dbReference type="EMBL" id="GBN21855.1"/>
    </source>
</evidence>
<reference evidence="1 2" key="1">
    <citation type="journal article" date="2019" name="Sci. Rep.">
        <title>Orb-weaving spider Araneus ventricosus genome elucidates the spidroin gene catalogue.</title>
        <authorList>
            <person name="Kono N."/>
            <person name="Nakamura H."/>
            <person name="Ohtoshi R."/>
            <person name="Moran D.A.P."/>
            <person name="Shinohara A."/>
            <person name="Yoshida Y."/>
            <person name="Fujiwara M."/>
            <person name="Mori M."/>
            <person name="Tomita M."/>
            <person name="Arakawa K."/>
        </authorList>
    </citation>
    <scope>NUCLEOTIDE SEQUENCE [LARGE SCALE GENOMIC DNA]</scope>
</reference>
<dbReference type="EMBL" id="BGPR01006787">
    <property type="protein sequence ID" value="GBN21855.1"/>
    <property type="molecule type" value="Genomic_DNA"/>
</dbReference>
<organism evidence="1 2">
    <name type="scientific">Araneus ventricosus</name>
    <name type="common">Orbweaver spider</name>
    <name type="synonym">Epeira ventricosa</name>
    <dbReference type="NCBI Taxonomy" id="182803"/>
    <lineage>
        <taxon>Eukaryota</taxon>
        <taxon>Metazoa</taxon>
        <taxon>Ecdysozoa</taxon>
        <taxon>Arthropoda</taxon>
        <taxon>Chelicerata</taxon>
        <taxon>Arachnida</taxon>
        <taxon>Araneae</taxon>
        <taxon>Araneomorphae</taxon>
        <taxon>Entelegynae</taxon>
        <taxon>Araneoidea</taxon>
        <taxon>Araneidae</taxon>
        <taxon>Araneus</taxon>
    </lineage>
</organism>
<accession>A0A4Y2M465</accession>
<proteinExistence type="predicted"/>
<gene>
    <name evidence="1" type="ORF">AVEN_51785_1</name>
</gene>
<protein>
    <submittedName>
        <fullName evidence="1">Uncharacterized protein</fullName>
    </submittedName>
</protein>
<comment type="caution">
    <text evidence="1">The sequence shown here is derived from an EMBL/GenBank/DDBJ whole genome shotgun (WGS) entry which is preliminary data.</text>
</comment>
<dbReference type="Gene3D" id="1.10.1470.20">
    <property type="entry name" value="Fatty acid synthase, domain 2"/>
    <property type="match status" value="1"/>
</dbReference>
<dbReference type="Proteomes" id="UP000499080">
    <property type="component" value="Unassembled WGS sequence"/>
</dbReference>
<dbReference type="OrthoDB" id="6457068at2759"/>
<sequence>MCLQAELDPETHAKVRNLIMLDGSPALMTVYTRKHKLYFMSDSDVEDEAQALFSYVMQFLDIDLMEVCDGKITVHIVEGARSNFILGKGEKDVSNLISDIFSY</sequence>
<dbReference type="AlphaFoldDB" id="A0A4Y2M465"/>
<name>A0A4Y2M465_ARAVE</name>
<keyword evidence="2" id="KW-1185">Reference proteome</keyword>
<evidence type="ECO:0000313" key="2">
    <source>
        <dbReference type="Proteomes" id="UP000499080"/>
    </source>
</evidence>